<feature type="compositionally biased region" description="Basic and acidic residues" evidence="5">
    <location>
        <begin position="503"/>
        <end position="519"/>
    </location>
</feature>
<keyword evidence="2 4" id="KW-0863">Zinc-finger</keyword>
<dbReference type="GO" id="GO:0008270">
    <property type="term" value="F:zinc ion binding"/>
    <property type="evidence" value="ECO:0007669"/>
    <property type="project" value="UniProtKB-KW"/>
</dbReference>
<feature type="compositionally biased region" description="Basic and acidic residues" evidence="5">
    <location>
        <begin position="634"/>
        <end position="646"/>
    </location>
</feature>
<feature type="region of interest" description="Disordered" evidence="5">
    <location>
        <begin position="1122"/>
        <end position="1151"/>
    </location>
</feature>
<feature type="region of interest" description="Disordered" evidence="5">
    <location>
        <begin position="454"/>
        <end position="526"/>
    </location>
</feature>
<feature type="compositionally biased region" description="Pro residues" evidence="5">
    <location>
        <begin position="886"/>
        <end position="895"/>
    </location>
</feature>
<feature type="compositionally biased region" description="Polar residues" evidence="5">
    <location>
        <begin position="1063"/>
        <end position="1075"/>
    </location>
</feature>
<feature type="domain" description="TFIIS central" evidence="7">
    <location>
        <begin position="898"/>
        <end position="1018"/>
    </location>
</feature>
<feature type="compositionally biased region" description="Basic and acidic residues" evidence="5">
    <location>
        <begin position="2564"/>
        <end position="2591"/>
    </location>
</feature>
<feature type="compositionally biased region" description="Pro residues" evidence="5">
    <location>
        <begin position="2307"/>
        <end position="2317"/>
    </location>
</feature>
<evidence type="ECO:0000259" key="7">
    <source>
        <dbReference type="PROSITE" id="PS51321"/>
    </source>
</evidence>
<dbReference type="InterPro" id="IPR033082">
    <property type="entry name" value="DIDO1_PHD"/>
</dbReference>
<evidence type="ECO:0000256" key="1">
    <source>
        <dbReference type="ARBA" id="ARBA00022723"/>
    </source>
</evidence>
<feature type="compositionally biased region" description="Acidic residues" evidence="5">
    <location>
        <begin position="671"/>
        <end position="690"/>
    </location>
</feature>
<feature type="compositionally biased region" description="Basic and acidic residues" evidence="5">
    <location>
        <begin position="1129"/>
        <end position="1144"/>
    </location>
</feature>
<dbReference type="Pfam" id="PF00628">
    <property type="entry name" value="PHD"/>
    <property type="match status" value="1"/>
</dbReference>
<dbReference type="CDD" id="cd15639">
    <property type="entry name" value="PHD_DIDO1_like"/>
    <property type="match status" value="1"/>
</dbReference>
<feature type="compositionally biased region" description="Pro residues" evidence="5">
    <location>
        <begin position="1978"/>
        <end position="2019"/>
    </location>
</feature>
<feature type="domain" description="PHD-type" evidence="6">
    <location>
        <begin position="386"/>
        <end position="440"/>
    </location>
</feature>
<gene>
    <name evidence="8" type="ORF">AKAME5_001396000</name>
</gene>
<feature type="compositionally biased region" description="Basic and acidic residues" evidence="5">
    <location>
        <begin position="730"/>
        <end position="746"/>
    </location>
</feature>
<sequence length="2591" mass="286095">MEENVSPELSLAPEQEQSQDCMDSCSQGVGEGDSEQKEPFQAENENVAKETLEEPDKYSKANSEVKKTWGFRRSTVAKREMPVETATNSSESRCPVRRSGRQSKRTDKLEEFLLTAKRGSRKSAPPSLESGDPPSQTPTDAETASEASFDGNADTKAAEDKVESPERRTRSGARKQTQRKTRGGRQTRGGGGATANDEGSSENEEDSRDSAKKDQLQDNNEEKKDEQSEPSPEDEENTNTAQAQPEQDSEKKEVAEEKDEHGDNKNYKAESETDGDSADKPAAMVVKRGPIRTYVNKKKVVNKNASPVKPLVPANKTATPVKRETKPKVTQAAGKTRKPQTQEEEEDDDDDDDDDDDEEEEDEDDSSTSSSSSSTESDDGGYDPNALYCICRQKHNKRFMICCDRCEEWFHGDCVGITEARGRLMERNGEDYICPNCTAKKNQVVRPATSILSASTEASKTKAPSSAESSSATAERANTSGADSSWTAAQAAAAPPSSTSTGTEEKGAEDVGIKGRIEKATNPTGKKKIKIFQPAIHQTAEPKADQKAVEKRAALAAEQKALTDTEQKVASNVEVKTTPAVDAPEEKTGQRADEESSLPKCIGPGCENNAQPDSVYCGNDCILRHAAAAMKSITDVKEPKQKDKAKTPKTRSTSKRSAAGGKKTQKKTQEESDSEEDHSPDPDEDDEDEHAEEHPPPPATASWSSDHNYIAVTPEKTTPISPTVLNKKSPPKEEKQTEKEQKEKEPAPAPEKPSPAPTTPVKGNKKSLTTKAAKVSPKGKKPSLQANSSKKSKKPATPPSKTPSKSKKSGPLPAHAPSPFPPGPIHVTGALRVTKSNFTIPKKQPQQKDATSHSHSSSSSRVPSSPVSSSPSSHSSSSRSSHSAAPAPPMPPPPNNQMRQNIRRSLTDILYKRVSDSDDLKMTESEVGRLAVAIEKEMFNLCLSTDSKYKNKYRSLMFNLKDPKNKGLFYRVVGGEVSPFRLVRLSAEELLSKEISEWRKPDAPEAQSPSTRAHSGQSRLGNRHDSSSHSMDMEDAPPTSDADVCISATTSSRMASAADQDESCSTPSAAAQTSAVEGGSGSSMPDIFSSMLKDTTSEHRTHLFDLNCKICTGQKLEDESAAKKAKLNKKPETKPPRQELHSSKSGDVSPVVQPQVPAAFQHQEPIVYQHSGPPSYNVDVPESQQQPYQEDLNMLVPPPQAPAPVAPTVSSVSITRRDPRMARHSSGVTVTYTAPEKPTNHSAEPLPAPVSAPVEVGPKAPLPMPPASPSSVAVSKSAKTSTSEPPLEGETAIFLHGQEKIWKGFINMQSVAKFVTKAYLVSGSFEHLKEDLPDTIHIGGRISPNTVWDYVGKLKTSLSKELCLIRFHPATEEEEVAYVSLFSYFSSRKRFGVVANNNRRIKDLYLIPLGSKDPLPSKLLPFDGPGLEPARPNLLLGLLICQKDRKRAGAPLETEEKRSKTQTKDADDTVLKPSPSVRTERSTRQSLEIPFSTTPPGSPPSSSSENSSSTATASSVFSLLSSVKAPATSTTTGKDSPSSSSSVASSAAAATPLQTILKTLFGKKKHDSEASNSPSDQGGELSVPPSTMLDPIVQQFAQISKEKQVEEDEDDRPYDPEEEYDPSRGYSVPKKPVEIVSKPEVSMQPEVVANEADDVAYDPEDDSIFEEVKTLVPDQAKATPECKTDPQKILESLKQIGDQTFQKQGDQQMSSTVTTGASLTLPDTTLTQPTKSLLANSQLLQLGKKVEELVKSTTVTPLINQRRDPRQSRDPRQALAGRKSTDEPEDKEETSALLADSTLTSGAQPPNVPELPDSSQGVETSVPEEEVKGETLPFMESDKAEVSIPLLGEDVEPDMEVNYMDEKDVETEEGEPVKTETEMDKYSIWPNAASILKAGEDSEYEENSQDTPTTSYYKEPDNTSTIPVLTQSTTMVETQSHHMSHHMSAPGFDSEYRPPADIPPLSNFHPPHQMQGQNLIMRPPPMSMPPPMQSLPPISGPPPMQGLPPPIHVPPPVRAPPPIQGDSQQYGPPPATYPPYQSQWPGTQSPQQQSLPGPPPQNIMPPRGPPPPFPPMAQRGPPPQMFDPSIPPQHIGQQGPPPSLPPPPTFDGQNSLPPRFTGPPPPFSFPANRGPPPPFTGPPPSHFDNRLPPPSHFSGPRGPPPSQYDLGAQPPVIDQPQGPAEQYNKDTANSFKLNVDQNSNSLHIFKDNQGPPAGPLYRGLPPNQYEDRRGPPPSGEISGQHFSPHNQYGSSRPHSSPPHRGSFDELRVPLPQENRHHPSQPFGGSERYRFDRHSDEARPVRHSGPLLPTPPDVPIGPPSRIGAHSPDLHRDDHWRRHSPEMRRRSTTQEDPEPRSGERFSRFEGGHREPAPGPLQPSEERPSEDRRREREREVLHAGRPSWDRGQGKRWSREREWDRGRERDRDRERSRERDRSRGREGERHRETEGERHRDQETDKRRDRERDRERDRARERDSDRRDHDRDRARNRDRDRDRDRERDRDRDRERDRRRDRSRSRERDRDRDRDRERGKDRGRDRDRDRDRERERDRDRDKDRDRRDRSRSREKREERKDSKHEPPKESDKTAENDKNMS</sequence>
<dbReference type="SUPFAM" id="SSF57903">
    <property type="entry name" value="FYVE/PHD zinc finger"/>
    <property type="match status" value="1"/>
</dbReference>
<feature type="compositionally biased region" description="Pro residues" evidence="5">
    <location>
        <begin position="747"/>
        <end position="758"/>
    </location>
</feature>
<dbReference type="InterPro" id="IPR013083">
    <property type="entry name" value="Znf_RING/FYVE/PHD"/>
</dbReference>
<feature type="compositionally biased region" description="Polar residues" evidence="5">
    <location>
        <begin position="1905"/>
        <end position="1934"/>
    </location>
</feature>
<feature type="compositionally biased region" description="Basic and acidic residues" evidence="5">
    <location>
        <begin position="1454"/>
        <end position="1470"/>
    </location>
</feature>
<evidence type="ECO:0000256" key="5">
    <source>
        <dbReference type="SAM" id="MobiDB-lite"/>
    </source>
</evidence>
<feature type="compositionally biased region" description="Low complexity" evidence="5">
    <location>
        <begin position="454"/>
        <end position="502"/>
    </location>
</feature>
<dbReference type="Pfam" id="PF07500">
    <property type="entry name" value="TFIIS_M"/>
    <property type="match status" value="1"/>
</dbReference>
<feature type="compositionally biased region" description="Polar residues" evidence="5">
    <location>
        <begin position="15"/>
        <end position="27"/>
    </location>
</feature>
<dbReference type="Proteomes" id="UP001279410">
    <property type="component" value="Unassembled WGS sequence"/>
</dbReference>
<dbReference type="InterPro" id="IPR019787">
    <property type="entry name" value="Znf_PHD-finger"/>
</dbReference>
<feature type="compositionally biased region" description="Low complexity" evidence="5">
    <location>
        <begin position="1269"/>
        <end position="1283"/>
    </location>
</feature>
<feature type="compositionally biased region" description="Acidic residues" evidence="5">
    <location>
        <begin position="1605"/>
        <end position="1620"/>
    </location>
</feature>
<evidence type="ECO:0000256" key="3">
    <source>
        <dbReference type="ARBA" id="ARBA00022833"/>
    </source>
</evidence>
<feature type="compositionally biased region" description="Polar residues" evidence="5">
    <location>
        <begin position="1007"/>
        <end position="1020"/>
    </location>
</feature>
<feature type="compositionally biased region" description="Basic and acidic residues" evidence="5">
    <location>
        <begin position="208"/>
        <end position="227"/>
    </location>
</feature>
<feature type="region of interest" description="Disordered" evidence="5">
    <location>
        <begin position="1"/>
        <end position="380"/>
    </location>
</feature>
<feature type="region of interest" description="Disordered" evidence="5">
    <location>
        <begin position="562"/>
        <end position="617"/>
    </location>
</feature>
<feature type="compositionally biased region" description="Low complexity" evidence="5">
    <location>
        <begin position="1490"/>
        <end position="1510"/>
    </location>
</feature>
<evidence type="ECO:0000313" key="9">
    <source>
        <dbReference type="Proteomes" id="UP001279410"/>
    </source>
</evidence>
<dbReference type="InterPro" id="IPR036575">
    <property type="entry name" value="TFIIS_cen_dom_sf"/>
</dbReference>
<evidence type="ECO:0000256" key="2">
    <source>
        <dbReference type="ARBA" id="ARBA00022771"/>
    </source>
</evidence>
<feature type="compositionally biased region" description="Basic and acidic residues" evidence="5">
    <location>
        <begin position="1871"/>
        <end position="1881"/>
    </location>
</feature>
<evidence type="ECO:0000259" key="6">
    <source>
        <dbReference type="PROSITE" id="PS50016"/>
    </source>
</evidence>
<dbReference type="Gene3D" id="3.30.40.10">
    <property type="entry name" value="Zinc/RING finger domain, C3HC4 (zinc finger)"/>
    <property type="match status" value="1"/>
</dbReference>
<feature type="compositionally biased region" description="Basic and acidic residues" evidence="5">
    <location>
        <begin position="34"/>
        <end position="67"/>
    </location>
</feature>
<feature type="compositionally biased region" description="Pro residues" evidence="5">
    <location>
        <begin position="814"/>
        <end position="824"/>
    </location>
</feature>
<keyword evidence="3" id="KW-0862">Zinc</keyword>
<dbReference type="PANTHER" id="PTHR11477">
    <property type="entry name" value="TRANSCRIPTION FACTOR S-II ZINC FINGER DOMAIN-CONTAINING PROTEIN"/>
    <property type="match status" value="1"/>
</dbReference>
<dbReference type="PANTHER" id="PTHR11477:SF13">
    <property type="entry name" value="DEATH-INDUCER OBLITERATOR 1"/>
    <property type="match status" value="1"/>
</dbReference>
<dbReference type="PROSITE" id="PS01359">
    <property type="entry name" value="ZF_PHD_1"/>
    <property type="match status" value="1"/>
</dbReference>
<evidence type="ECO:0000313" key="8">
    <source>
        <dbReference type="EMBL" id="GLD62213.1"/>
    </source>
</evidence>
<reference evidence="8" key="1">
    <citation type="submission" date="2022-08" db="EMBL/GenBank/DDBJ databases">
        <title>Genome sequencing of akame (Lates japonicus).</title>
        <authorList>
            <person name="Hashiguchi Y."/>
            <person name="Takahashi H."/>
        </authorList>
    </citation>
    <scope>NUCLEOTIDE SEQUENCE</scope>
    <source>
        <strain evidence="8">Kochi</strain>
    </source>
</reference>
<dbReference type="SUPFAM" id="SSF46942">
    <property type="entry name" value="Elongation factor TFIIS domain 2"/>
    <property type="match status" value="1"/>
</dbReference>
<dbReference type="PROSITE" id="PS50016">
    <property type="entry name" value="ZF_PHD_2"/>
    <property type="match status" value="1"/>
</dbReference>
<feature type="region of interest" description="Disordered" evidence="5">
    <location>
        <begin position="1894"/>
        <end position="2591"/>
    </location>
</feature>
<feature type="region of interest" description="Disordered" evidence="5">
    <location>
        <begin position="1527"/>
        <end position="1549"/>
    </location>
</feature>
<evidence type="ECO:0000256" key="4">
    <source>
        <dbReference type="PROSITE-ProRule" id="PRU00146"/>
    </source>
</evidence>
<dbReference type="Gene3D" id="1.10.472.30">
    <property type="entry name" value="Transcription elongation factor S-II, central domain"/>
    <property type="match status" value="1"/>
</dbReference>
<feature type="compositionally biased region" description="Polar residues" evidence="5">
    <location>
        <begin position="715"/>
        <end position="726"/>
    </location>
</feature>
<feature type="compositionally biased region" description="Pro residues" evidence="5">
    <location>
        <begin position="2052"/>
        <end position="2087"/>
    </location>
</feature>
<proteinExistence type="predicted"/>
<dbReference type="SMART" id="SM00510">
    <property type="entry name" value="TFS2M"/>
    <property type="match status" value="1"/>
</dbReference>
<feature type="compositionally biased region" description="Polar residues" evidence="5">
    <location>
        <begin position="133"/>
        <end position="146"/>
    </location>
</feature>
<dbReference type="InterPro" id="IPR001965">
    <property type="entry name" value="Znf_PHD"/>
</dbReference>
<feature type="compositionally biased region" description="Low complexity" evidence="5">
    <location>
        <begin position="1047"/>
        <end position="1058"/>
    </location>
</feature>
<dbReference type="InterPro" id="IPR011011">
    <property type="entry name" value="Znf_FYVE_PHD"/>
</dbReference>
<dbReference type="SMART" id="SM00249">
    <property type="entry name" value="PHD"/>
    <property type="match status" value="1"/>
</dbReference>
<feature type="compositionally biased region" description="Basic and acidic residues" evidence="5">
    <location>
        <begin position="2326"/>
        <end position="2369"/>
    </location>
</feature>
<protein>
    <submittedName>
        <fullName evidence="8">Death-inducer obliterator 1-like protein</fullName>
    </submittedName>
</protein>
<dbReference type="InterPro" id="IPR003618">
    <property type="entry name" value="TFIIS_cen_dom"/>
</dbReference>
<feature type="compositionally biased region" description="Basic and acidic residues" evidence="5">
    <location>
        <begin position="584"/>
        <end position="594"/>
    </location>
</feature>
<name>A0AAD3MXX0_LATJO</name>
<feature type="region of interest" description="Disordered" evidence="5">
    <location>
        <begin position="631"/>
        <end position="899"/>
    </location>
</feature>
<feature type="region of interest" description="Disordered" evidence="5">
    <location>
        <begin position="1563"/>
        <end position="1632"/>
    </location>
</feature>
<feature type="compositionally biased region" description="Low complexity" evidence="5">
    <location>
        <begin position="2041"/>
        <end position="2051"/>
    </location>
</feature>
<feature type="compositionally biased region" description="Basic and acidic residues" evidence="5">
    <location>
        <begin position="156"/>
        <end position="169"/>
    </location>
</feature>
<feature type="compositionally biased region" description="Acidic residues" evidence="5">
    <location>
        <begin position="342"/>
        <end position="366"/>
    </location>
</feature>
<feature type="region of interest" description="Disordered" evidence="5">
    <location>
        <begin position="1447"/>
        <end position="1510"/>
    </location>
</feature>
<feature type="compositionally biased region" description="Basic and acidic residues" evidence="5">
    <location>
        <begin position="2377"/>
        <end position="2558"/>
    </location>
</feature>
<dbReference type="InterPro" id="IPR019786">
    <property type="entry name" value="Zinc_finger_PHD-type_CS"/>
</dbReference>
<feature type="compositionally biased region" description="Basic and acidic residues" evidence="5">
    <location>
        <begin position="2286"/>
        <end position="2299"/>
    </location>
</feature>
<dbReference type="GO" id="GO:0005634">
    <property type="term" value="C:nucleus"/>
    <property type="evidence" value="ECO:0007669"/>
    <property type="project" value="TreeGrafter"/>
</dbReference>
<dbReference type="Pfam" id="PF07744">
    <property type="entry name" value="SPOC"/>
    <property type="match status" value="1"/>
</dbReference>
<keyword evidence="9" id="KW-1185">Reference proteome</keyword>
<feature type="region of interest" description="Disordered" evidence="5">
    <location>
        <begin position="998"/>
        <end position="1089"/>
    </location>
</feature>
<comment type="caution">
    <text evidence="8">The sequence shown here is derived from an EMBL/GenBank/DDBJ whole genome shotgun (WGS) entry which is preliminary data.</text>
</comment>
<feature type="compositionally biased region" description="Low complexity" evidence="5">
    <location>
        <begin position="2249"/>
        <end position="2260"/>
    </location>
</feature>
<feature type="compositionally biased region" description="Low complexity" evidence="5">
    <location>
        <begin position="853"/>
        <end position="885"/>
    </location>
</feature>
<feature type="compositionally biased region" description="Basic residues" evidence="5">
    <location>
        <begin position="170"/>
        <end position="185"/>
    </location>
</feature>
<feature type="compositionally biased region" description="Pro residues" evidence="5">
    <location>
        <begin position="2095"/>
        <end position="2105"/>
    </location>
</feature>
<dbReference type="GO" id="GO:0097190">
    <property type="term" value="P:apoptotic signaling pathway"/>
    <property type="evidence" value="ECO:0007669"/>
    <property type="project" value="InterPro"/>
</dbReference>
<feature type="compositionally biased region" description="Basic and acidic residues" evidence="5">
    <location>
        <begin position="1761"/>
        <end position="1772"/>
    </location>
</feature>
<accession>A0AAD3MXX0</accession>
<feature type="region of interest" description="Disordered" evidence="5">
    <location>
        <begin position="1701"/>
        <end position="1724"/>
    </location>
</feature>
<organism evidence="8 9">
    <name type="scientific">Lates japonicus</name>
    <name type="common">Japanese lates</name>
    <dbReference type="NCBI Taxonomy" id="270547"/>
    <lineage>
        <taxon>Eukaryota</taxon>
        <taxon>Metazoa</taxon>
        <taxon>Chordata</taxon>
        <taxon>Craniata</taxon>
        <taxon>Vertebrata</taxon>
        <taxon>Euteleostomi</taxon>
        <taxon>Actinopterygii</taxon>
        <taxon>Neopterygii</taxon>
        <taxon>Teleostei</taxon>
        <taxon>Neoteleostei</taxon>
        <taxon>Acanthomorphata</taxon>
        <taxon>Carangaria</taxon>
        <taxon>Carangaria incertae sedis</taxon>
        <taxon>Centropomidae</taxon>
        <taxon>Lates</taxon>
    </lineage>
</organism>
<feature type="compositionally biased region" description="Basic and acidic residues" evidence="5">
    <location>
        <begin position="248"/>
        <end position="271"/>
    </location>
</feature>
<feature type="region of interest" description="Disordered" evidence="5">
    <location>
        <begin position="1232"/>
        <end position="1286"/>
    </location>
</feature>
<feature type="compositionally biased region" description="Pro residues" evidence="5">
    <location>
        <begin position="2116"/>
        <end position="2162"/>
    </location>
</feature>
<dbReference type="GO" id="GO:0006351">
    <property type="term" value="P:DNA-templated transcription"/>
    <property type="evidence" value="ECO:0007669"/>
    <property type="project" value="InterPro"/>
</dbReference>
<dbReference type="PROSITE" id="PS51321">
    <property type="entry name" value="TFIIS_CENTRAL"/>
    <property type="match status" value="1"/>
</dbReference>
<feature type="compositionally biased region" description="Polar residues" evidence="5">
    <location>
        <begin position="1701"/>
        <end position="1718"/>
    </location>
</feature>
<feature type="compositionally biased region" description="Polar residues" evidence="5">
    <location>
        <begin position="2185"/>
        <end position="2202"/>
    </location>
</feature>
<dbReference type="FunFam" id="3.30.40.10:FF:000225">
    <property type="entry name" value="Death-inducer obliterator 1"/>
    <property type="match status" value="1"/>
</dbReference>
<feature type="region of interest" description="Disordered" evidence="5">
    <location>
        <begin position="1750"/>
        <end position="1881"/>
    </location>
</feature>
<dbReference type="EMBL" id="BRZM01000050">
    <property type="protein sequence ID" value="GLD62213.1"/>
    <property type="molecule type" value="Genomic_DNA"/>
</dbReference>
<keyword evidence="1" id="KW-0479">Metal-binding</keyword>
<dbReference type="InterPro" id="IPR012921">
    <property type="entry name" value="SPOC_C"/>
</dbReference>